<protein>
    <submittedName>
        <fullName evidence="1">Unnamed protein product</fullName>
    </submittedName>
</protein>
<reference evidence="1" key="1">
    <citation type="submission" date="2023-04" db="EMBL/GenBank/DDBJ databases">
        <title>Ambrosiozyma monospora NBRC 10751.</title>
        <authorList>
            <person name="Ichikawa N."/>
            <person name="Sato H."/>
            <person name="Tonouchi N."/>
        </authorList>
    </citation>
    <scope>NUCLEOTIDE SEQUENCE</scope>
    <source>
        <strain evidence="1">NBRC 10751</strain>
    </source>
</reference>
<gene>
    <name evidence="1" type="ORF">Amon02_000130400</name>
</gene>
<sequence>MLQQLTEGLLKAINDTPDKEIKLRDTTPENPIRVYLAEIIQLLGRVNVSDIYMKFAQLTMNSLFSAQDPSLLLIESLVFSLDKVCEMSLIVAKFVSAWLLAAEDQRKFNTKILTCITSVGLLSLSDLDLILSKAVTEKKEPMTFACEFILASVFSDKPIALISDFVNTIGALKVTDVKELKEDAKYIELFENLNKGKEFSFDKLKVMSLNATDMKDYFTYVFAEWVKLTKFSDENNDLQIAFINQLFDAGIFSKPEYLVSFFNTSIETSVLSFNKEGDIFKRSPVETYTAVDSLAKLVIKLLLVQEDASSDNQSRCHFFKSILSVLLLSFAHDHEINKATFNERPYFRFFSTLLSEWAAVEQSNYAINTDDSDVEKLKKFNSQFYYIIADYLLSLQPAAFPGFTFAWVCLISHRMFMPKLLEFTEEKSIAWSKFSSLLLVLLKFQSGYIKDKSIPEALSVVYKGTLRIFLVLLHDFPEFLVEWANPLISEMSPLFTQLKNIVLSAAPKNMQIPDPFQPGLKVDRLPEITSIPEIAVDPQQVLLEFGIKKSVENYLRIPTSSLLKQILPALEAKETIAQLGIGYKETSFSVRLINALVLQVGISATEGRPRDSLAFHHKSSQVTLLSSIMQEGPVELQFLLMQAVVNNLRYPNAHTHWFSCVVLHFFGSNNLWGDKKLNIQQLITRVLLERMICNKPHPWGLMITFTELMKNSDYSFFDLPFTKETPEFEKLFSSLFKHVKNVPTNQVAVAAN</sequence>
<proteinExistence type="predicted"/>
<comment type="caution">
    <text evidence="1">The sequence shown here is derived from an EMBL/GenBank/DDBJ whole genome shotgun (WGS) entry which is preliminary data.</text>
</comment>
<dbReference type="EMBL" id="BSXS01000625">
    <property type="protein sequence ID" value="GME73217.1"/>
    <property type="molecule type" value="Genomic_DNA"/>
</dbReference>
<evidence type="ECO:0000313" key="2">
    <source>
        <dbReference type="Proteomes" id="UP001165064"/>
    </source>
</evidence>
<accession>A0ACB5SUG3</accession>
<dbReference type="Proteomes" id="UP001165064">
    <property type="component" value="Unassembled WGS sequence"/>
</dbReference>
<evidence type="ECO:0000313" key="1">
    <source>
        <dbReference type="EMBL" id="GME73217.1"/>
    </source>
</evidence>
<name>A0ACB5SUG3_AMBMO</name>
<organism evidence="1 2">
    <name type="scientific">Ambrosiozyma monospora</name>
    <name type="common">Yeast</name>
    <name type="synonym">Endomycopsis monosporus</name>
    <dbReference type="NCBI Taxonomy" id="43982"/>
    <lineage>
        <taxon>Eukaryota</taxon>
        <taxon>Fungi</taxon>
        <taxon>Dikarya</taxon>
        <taxon>Ascomycota</taxon>
        <taxon>Saccharomycotina</taxon>
        <taxon>Pichiomycetes</taxon>
        <taxon>Pichiales</taxon>
        <taxon>Pichiaceae</taxon>
        <taxon>Ambrosiozyma</taxon>
    </lineage>
</organism>
<keyword evidence="2" id="KW-1185">Reference proteome</keyword>